<reference evidence="2" key="1">
    <citation type="submission" date="2019-12" db="EMBL/GenBank/DDBJ databases">
        <title>High-Quality draft genome sequences of three cyanobacteria isolated from the limestone walls of the Old Cathedral of Coimbra.</title>
        <authorList>
            <person name="Tiago I."/>
            <person name="Soares F."/>
            <person name="Portugal A."/>
        </authorList>
    </citation>
    <scope>NUCLEOTIDE SEQUENCE</scope>
    <source>
        <strain evidence="2">A</strain>
    </source>
</reference>
<comment type="caution">
    <text evidence="2">The sequence shown here is derived from an EMBL/GenBank/DDBJ whole genome shotgun (WGS) entry which is preliminary data.</text>
</comment>
<keyword evidence="1" id="KW-1133">Transmembrane helix</keyword>
<keyword evidence="1" id="KW-0812">Transmembrane</keyword>
<sequence>MTRIPHYKVTIWESVAVLVGAIALIGVGLLGLTMKFIANAQRPQQADAIANNIIKYDLPNAQSVLGLNFVGARVALITNDAEQPDIQLLAARMKVDQAIEQRRIERFLDTVSLGDAGDFKVTKERIELQEFCGQTVPVTIGEGRTKRSASESIVSVTYRASVTLNRDRYIISLLASGQDAREKAAAVFDSLQCQQ</sequence>
<dbReference type="RefSeq" id="WP_162424050.1">
    <property type="nucleotide sequence ID" value="NZ_WVIE01000016.1"/>
</dbReference>
<evidence type="ECO:0000256" key="1">
    <source>
        <dbReference type="SAM" id="Phobius"/>
    </source>
</evidence>
<keyword evidence="1" id="KW-0472">Membrane</keyword>
<protein>
    <submittedName>
        <fullName evidence="2">Uncharacterized protein</fullName>
    </submittedName>
</protein>
<dbReference type="Proteomes" id="UP000646053">
    <property type="component" value="Unassembled WGS sequence"/>
</dbReference>
<proteinExistence type="predicted"/>
<accession>A0A8J8CMB0</accession>
<dbReference type="AlphaFoldDB" id="A0A8J8CMB0"/>
<organism evidence="2 3">
    <name type="scientific">Myxacorys almedinensis A</name>
    <dbReference type="NCBI Taxonomy" id="2690445"/>
    <lineage>
        <taxon>Bacteria</taxon>
        <taxon>Bacillati</taxon>
        <taxon>Cyanobacteriota</taxon>
        <taxon>Cyanophyceae</taxon>
        <taxon>Leptolyngbyales</taxon>
        <taxon>Leptolyngbyaceae</taxon>
        <taxon>Myxacorys</taxon>
        <taxon>Myxacorys almedinensis</taxon>
    </lineage>
</organism>
<keyword evidence="3" id="KW-1185">Reference proteome</keyword>
<gene>
    <name evidence="2" type="ORF">GS601_14715</name>
</gene>
<dbReference type="EMBL" id="WVIE01000016">
    <property type="protein sequence ID" value="NDJ18530.1"/>
    <property type="molecule type" value="Genomic_DNA"/>
</dbReference>
<name>A0A8J8CMB0_9CYAN</name>
<feature type="transmembrane region" description="Helical" evidence="1">
    <location>
        <begin position="12"/>
        <end position="32"/>
    </location>
</feature>
<evidence type="ECO:0000313" key="2">
    <source>
        <dbReference type="EMBL" id="NDJ18530.1"/>
    </source>
</evidence>
<evidence type="ECO:0000313" key="3">
    <source>
        <dbReference type="Proteomes" id="UP000646053"/>
    </source>
</evidence>